<organism evidence="3 4">
    <name type="scientific">Gomphosphaeria aponina SAG 52.96 = DSM 107014</name>
    <dbReference type="NCBI Taxonomy" id="1521640"/>
    <lineage>
        <taxon>Bacteria</taxon>
        <taxon>Bacillati</taxon>
        <taxon>Cyanobacteriota</taxon>
        <taxon>Cyanophyceae</taxon>
        <taxon>Oscillatoriophycideae</taxon>
        <taxon>Chroococcales</taxon>
        <taxon>Gomphosphaeriaceae</taxon>
        <taxon>Gomphosphaeria</taxon>
    </lineage>
</organism>
<feature type="region of interest" description="Disordered" evidence="1">
    <location>
        <begin position="18"/>
        <end position="38"/>
    </location>
</feature>
<evidence type="ECO:0000256" key="2">
    <source>
        <dbReference type="SAM" id="Phobius"/>
    </source>
</evidence>
<keyword evidence="2" id="KW-0812">Transmembrane</keyword>
<comment type="caution">
    <text evidence="3">The sequence shown here is derived from an EMBL/GenBank/DDBJ whole genome shotgun (WGS) entry which is preliminary data.</text>
</comment>
<accession>A0A941GU21</accession>
<proteinExistence type="predicted"/>
<feature type="region of interest" description="Disordered" evidence="1">
    <location>
        <begin position="133"/>
        <end position="168"/>
    </location>
</feature>
<reference evidence="3" key="1">
    <citation type="submission" date="2021-02" db="EMBL/GenBank/DDBJ databases">
        <title>Metagenome analyses of Stigonema ocellatum DSM 106950, Chlorogloea purpurea SAG 13.99 and Gomphosphaeria aponina DSM 107014.</title>
        <authorList>
            <person name="Marter P."/>
            <person name="Huang S."/>
        </authorList>
    </citation>
    <scope>NUCLEOTIDE SEQUENCE</scope>
    <source>
        <strain evidence="3">JP213</strain>
    </source>
</reference>
<feature type="compositionally biased region" description="Basic residues" evidence="1">
    <location>
        <begin position="18"/>
        <end position="34"/>
    </location>
</feature>
<protein>
    <submittedName>
        <fullName evidence="3">Uncharacterized protein</fullName>
    </submittedName>
</protein>
<evidence type="ECO:0000313" key="3">
    <source>
        <dbReference type="EMBL" id="MBR8828242.1"/>
    </source>
</evidence>
<keyword evidence="2" id="KW-1133">Transmembrane helix</keyword>
<evidence type="ECO:0000313" key="4">
    <source>
        <dbReference type="Proteomes" id="UP000767446"/>
    </source>
</evidence>
<dbReference type="Proteomes" id="UP000767446">
    <property type="component" value="Unassembled WGS sequence"/>
</dbReference>
<feature type="compositionally biased region" description="Polar residues" evidence="1">
    <location>
        <begin position="159"/>
        <end position="168"/>
    </location>
</feature>
<dbReference type="EMBL" id="JADQBC010000061">
    <property type="protein sequence ID" value="MBR8828242.1"/>
    <property type="molecule type" value="Genomic_DNA"/>
</dbReference>
<sequence>MSLAPHSFVDYKSDRATKAVKTKTSRNKGNKNKTRYNSSKITKLPQYQPTWLRSLLLLEGGCKIFTFCAIATTLIVYGWTVYVPPRWTEEYHKLMTLEKREREFIEKNEALKNQLATEAEKDSALENPDPTKAIFLEKAPVTTPLTTPTPPTAIEEKSNYSPSTPLGY</sequence>
<gene>
    <name evidence="3" type="ORF">DSM107014_10160</name>
</gene>
<evidence type="ECO:0000256" key="1">
    <source>
        <dbReference type="SAM" id="MobiDB-lite"/>
    </source>
</evidence>
<dbReference type="AlphaFoldDB" id="A0A941GU21"/>
<keyword evidence="2" id="KW-0472">Membrane</keyword>
<name>A0A941GU21_9CHRO</name>
<feature type="transmembrane region" description="Helical" evidence="2">
    <location>
        <begin position="64"/>
        <end position="83"/>
    </location>
</feature>